<proteinExistence type="predicted"/>
<dbReference type="EMBL" id="BAABAS010000021">
    <property type="protein sequence ID" value="GAA4239716.1"/>
    <property type="molecule type" value="Genomic_DNA"/>
</dbReference>
<gene>
    <name evidence="2" type="ORF">GCM10022254_60990</name>
</gene>
<sequence>MLAFSGAQGQGEFELFERHVPAHPLVVGAPDGAHPALAQHAYEPVPAVHDTSHVLHHTGTKSHRPHGQVTAPADCDQIGGDPAWHSAITEAKVRMRMVAVAVRHTGPGGR</sequence>
<comment type="caution">
    <text evidence="2">The sequence shown here is derived from an EMBL/GenBank/DDBJ whole genome shotgun (WGS) entry which is preliminary data.</text>
</comment>
<evidence type="ECO:0000256" key="1">
    <source>
        <dbReference type="SAM" id="MobiDB-lite"/>
    </source>
</evidence>
<protein>
    <submittedName>
        <fullName evidence="2">Uncharacterized protein</fullName>
    </submittedName>
</protein>
<feature type="compositionally biased region" description="Basic residues" evidence="1">
    <location>
        <begin position="54"/>
        <end position="66"/>
    </location>
</feature>
<evidence type="ECO:0000313" key="2">
    <source>
        <dbReference type="EMBL" id="GAA4239716.1"/>
    </source>
</evidence>
<keyword evidence="3" id="KW-1185">Reference proteome</keyword>
<evidence type="ECO:0000313" key="3">
    <source>
        <dbReference type="Proteomes" id="UP001501710"/>
    </source>
</evidence>
<dbReference type="Proteomes" id="UP001501710">
    <property type="component" value="Unassembled WGS sequence"/>
</dbReference>
<organism evidence="2 3">
    <name type="scientific">Actinomadura meridiana</name>
    <dbReference type="NCBI Taxonomy" id="559626"/>
    <lineage>
        <taxon>Bacteria</taxon>
        <taxon>Bacillati</taxon>
        <taxon>Actinomycetota</taxon>
        <taxon>Actinomycetes</taxon>
        <taxon>Streptosporangiales</taxon>
        <taxon>Thermomonosporaceae</taxon>
        <taxon>Actinomadura</taxon>
    </lineage>
</organism>
<name>A0ABP8CIH6_9ACTN</name>
<feature type="region of interest" description="Disordered" evidence="1">
    <location>
        <begin position="47"/>
        <end position="70"/>
    </location>
</feature>
<reference evidence="3" key="1">
    <citation type="journal article" date="2019" name="Int. J. Syst. Evol. Microbiol.">
        <title>The Global Catalogue of Microorganisms (GCM) 10K type strain sequencing project: providing services to taxonomists for standard genome sequencing and annotation.</title>
        <authorList>
            <consortium name="The Broad Institute Genomics Platform"/>
            <consortium name="The Broad Institute Genome Sequencing Center for Infectious Disease"/>
            <person name="Wu L."/>
            <person name="Ma J."/>
        </authorList>
    </citation>
    <scope>NUCLEOTIDE SEQUENCE [LARGE SCALE GENOMIC DNA]</scope>
    <source>
        <strain evidence="3">JCM 17440</strain>
    </source>
</reference>
<accession>A0ABP8CIH6</accession>